<dbReference type="PANTHER" id="PTHR33332">
    <property type="entry name" value="REVERSE TRANSCRIPTASE DOMAIN-CONTAINING PROTEIN"/>
    <property type="match status" value="1"/>
</dbReference>
<dbReference type="AlphaFoldDB" id="A0A8K1G8J5"/>
<protein>
    <submittedName>
        <fullName evidence="1">Uncharacterized protein</fullName>
    </submittedName>
</protein>
<keyword evidence="2" id="KW-1185">Reference proteome</keyword>
<proteinExistence type="predicted"/>
<name>A0A8K1G8J5_9PASS</name>
<reference evidence="1" key="1">
    <citation type="submission" date="2019-04" db="EMBL/GenBank/DDBJ databases">
        <title>Genome assembly of Zosterops borbonicus 15179.</title>
        <authorList>
            <person name="Leroy T."/>
            <person name="Anselmetti Y."/>
            <person name="Tilak M.-K."/>
            <person name="Nabholz B."/>
        </authorList>
    </citation>
    <scope>NUCLEOTIDE SEQUENCE</scope>
    <source>
        <strain evidence="1">HGM_15179</strain>
        <tissue evidence="1">Muscle</tissue>
    </source>
</reference>
<organism evidence="1 2">
    <name type="scientific">Zosterops borbonicus</name>
    <dbReference type="NCBI Taxonomy" id="364589"/>
    <lineage>
        <taxon>Eukaryota</taxon>
        <taxon>Metazoa</taxon>
        <taxon>Chordata</taxon>
        <taxon>Craniata</taxon>
        <taxon>Vertebrata</taxon>
        <taxon>Euteleostomi</taxon>
        <taxon>Archelosauria</taxon>
        <taxon>Archosauria</taxon>
        <taxon>Dinosauria</taxon>
        <taxon>Saurischia</taxon>
        <taxon>Theropoda</taxon>
        <taxon>Coelurosauria</taxon>
        <taxon>Aves</taxon>
        <taxon>Neognathae</taxon>
        <taxon>Neoaves</taxon>
        <taxon>Telluraves</taxon>
        <taxon>Australaves</taxon>
        <taxon>Passeriformes</taxon>
        <taxon>Sylvioidea</taxon>
        <taxon>Zosteropidae</taxon>
        <taxon>Zosterops</taxon>
    </lineage>
</organism>
<dbReference type="EMBL" id="SWJQ01000468">
    <property type="protein sequence ID" value="TRZ13979.1"/>
    <property type="molecule type" value="Genomic_DNA"/>
</dbReference>
<evidence type="ECO:0000313" key="2">
    <source>
        <dbReference type="Proteomes" id="UP000796761"/>
    </source>
</evidence>
<evidence type="ECO:0000313" key="1">
    <source>
        <dbReference type="EMBL" id="TRZ13979.1"/>
    </source>
</evidence>
<dbReference type="OrthoDB" id="416454at2759"/>
<gene>
    <name evidence="1" type="ORF">HGM15179_013128</name>
</gene>
<sequence>MLRELVDPTARPLTVIFERSWTSGEVPEQWKEANVAPVFQKGKEKTQLVVKPAFYDETTAWRDERTAGDIVYLELSKAFKGSSHNILTGKLRKCGVGSEKMLH</sequence>
<accession>A0A8K1G8J5</accession>
<dbReference type="Proteomes" id="UP000796761">
    <property type="component" value="Unassembled WGS sequence"/>
</dbReference>
<comment type="caution">
    <text evidence="1">The sequence shown here is derived from an EMBL/GenBank/DDBJ whole genome shotgun (WGS) entry which is preliminary data.</text>
</comment>